<organism evidence="1 2">
    <name type="scientific">Populus trichocarpa</name>
    <name type="common">Western balsam poplar</name>
    <name type="synonym">Populus balsamifera subsp. trichocarpa</name>
    <dbReference type="NCBI Taxonomy" id="3694"/>
    <lineage>
        <taxon>Eukaryota</taxon>
        <taxon>Viridiplantae</taxon>
        <taxon>Streptophyta</taxon>
        <taxon>Embryophyta</taxon>
        <taxon>Tracheophyta</taxon>
        <taxon>Spermatophyta</taxon>
        <taxon>Magnoliopsida</taxon>
        <taxon>eudicotyledons</taxon>
        <taxon>Gunneridae</taxon>
        <taxon>Pentapetalae</taxon>
        <taxon>rosids</taxon>
        <taxon>fabids</taxon>
        <taxon>Malpighiales</taxon>
        <taxon>Salicaceae</taxon>
        <taxon>Saliceae</taxon>
        <taxon>Populus</taxon>
    </lineage>
</organism>
<gene>
    <name evidence="1" type="ORF">POPTR_009G155100</name>
</gene>
<name>A0A2K1Z8D8_POPTR</name>
<evidence type="ECO:0000313" key="2">
    <source>
        <dbReference type="Proteomes" id="UP000006729"/>
    </source>
</evidence>
<reference evidence="1 2" key="1">
    <citation type="journal article" date="2006" name="Science">
        <title>The genome of black cottonwood, Populus trichocarpa (Torr. &amp; Gray).</title>
        <authorList>
            <person name="Tuskan G.A."/>
            <person name="Difazio S."/>
            <person name="Jansson S."/>
            <person name="Bohlmann J."/>
            <person name="Grigoriev I."/>
            <person name="Hellsten U."/>
            <person name="Putnam N."/>
            <person name="Ralph S."/>
            <person name="Rombauts S."/>
            <person name="Salamov A."/>
            <person name="Schein J."/>
            <person name="Sterck L."/>
            <person name="Aerts A."/>
            <person name="Bhalerao R.R."/>
            <person name="Bhalerao R.P."/>
            <person name="Blaudez D."/>
            <person name="Boerjan W."/>
            <person name="Brun A."/>
            <person name="Brunner A."/>
            <person name="Busov V."/>
            <person name="Campbell M."/>
            <person name="Carlson J."/>
            <person name="Chalot M."/>
            <person name="Chapman J."/>
            <person name="Chen G.L."/>
            <person name="Cooper D."/>
            <person name="Coutinho P.M."/>
            <person name="Couturier J."/>
            <person name="Covert S."/>
            <person name="Cronk Q."/>
            <person name="Cunningham R."/>
            <person name="Davis J."/>
            <person name="Degroeve S."/>
            <person name="Dejardin A."/>
            <person name="Depamphilis C."/>
            <person name="Detter J."/>
            <person name="Dirks B."/>
            <person name="Dubchak I."/>
            <person name="Duplessis S."/>
            <person name="Ehlting J."/>
            <person name="Ellis B."/>
            <person name="Gendler K."/>
            <person name="Goodstein D."/>
            <person name="Gribskov M."/>
            <person name="Grimwood J."/>
            <person name="Groover A."/>
            <person name="Gunter L."/>
            <person name="Hamberger B."/>
            <person name="Heinze B."/>
            <person name="Helariutta Y."/>
            <person name="Henrissat B."/>
            <person name="Holligan D."/>
            <person name="Holt R."/>
            <person name="Huang W."/>
            <person name="Islam-Faridi N."/>
            <person name="Jones S."/>
            <person name="Jones-Rhoades M."/>
            <person name="Jorgensen R."/>
            <person name="Joshi C."/>
            <person name="Kangasjarvi J."/>
            <person name="Karlsson J."/>
            <person name="Kelleher C."/>
            <person name="Kirkpatrick R."/>
            <person name="Kirst M."/>
            <person name="Kohler A."/>
            <person name="Kalluri U."/>
            <person name="Larimer F."/>
            <person name="Leebens-Mack J."/>
            <person name="Leple J.C."/>
            <person name="Locascio P."/>
            <person name="Lou Y."/>
            <person name="Lucas S."/>
            <person name="Martin F."/>
            <person name="Montanini B."/>
            <person name="Napoli C."/>
            <person name="Nelson D.R."/>
            <person name="Nelson C."/>
            <person name="Nieminen K."/>
            <person name="Nilsson O."/>
            <person name="Pereda V."/>
            <person name="Peter G."/>
            <person name="Philippe R."/>
            <person name="Pilate G."/>
            <person name="Poliakov A."/>
            <person name="Razumovskaya J."/>
            <person name="Richardson P."/>
            <person name="Rinaldi C."/>
            <person name="Ritland K."/>
            <person name="Rouze P."/>
            <person name="Ryaboy D."/>
            <person name="Schmutz J."/>
            <person name="Schrader J."/>
            <person name="Segerman B."/>
            <person name="Shin H."/>
            <person name="Siddiqui A."/>
            <person name="Sterky F."/>
            <person name="Terry A."/>
            <person name="Tsai C.J."/>
            <person name="Uberbacher E."/>
            <person name="Unneberg P."/>
            <person name="Vahala J."/>
            <person name="Wall K."/>
            <person name="Wessler S."/>
            <person name="Yang G."/>
            <person name="Yin T."/>
            <person name="Douglas C."/>
            <person name="Marra M."/>
            <person name="Sandberg G."/>
            <person name="Van de Peer Y."/>
            <person name="Rokhsar D."/>
        </authorList>
    </citation>
    <scope>NUCLEOTIDE SEQUENCE [LARGE SCALE GENOMIC DNA]</scope>
    <source>
        <strain evidence="2">cv. Nisqually</strain>
    </source>
</reference>
<dbReference type="AlphaFoldDB" id="A0A2K1Z8D8"/>
<protein>
    <submittedName>
        <fullName evidence="1">Uncharacterized protein</fullName>
    </submittedName>
</protein>
<dbReference type="EMBL" id="CM009298">
    <property type="protein sequence ID" value="PNT21552.1"/>
    <property type="molecule type" value="Genomic_DNA"/>
</dbReference>
<dbReference type="Proteomes" id="UP000006729">
    <property type="component" value="Chromosome 9"/>
</dbReference>
<proteinExistence type="predicted"/>
<keyword evidence="2" id="KW-1185">Reference proteome</keyword>
<evidence type="ECO:0000313" key="1">
    <source>
        <dbReference type="EMBL" id="PNT21552.1"/>
    </source>
</evidence>
<sequence>MVSVLTQFYYTGLIAFPETSMQPDALCFPINYLVHEARKVAMIICEDVNEMRCIMANTMFNLYRGGLQEVGEVKRLEVILTKDEIAYHRGVEDASPSTSDLDLVHELPKFIHKLE</sequence>
<accession>A0A2K1Z8D8</accession>
<dbReference type="InParanoid" id="A0A2K1Z8D8"/>